<gene>
    <name evidence="1" type="ORF">CN491_04255</name>
</gene>
<comment type="caution">
    <text evidence="1">The sequence shown here is derived from an EMBL/GenBank/DDBJ whole genome shotgun (WGS) entry which is preliminary data.</text>
</comment>
<protein>
    <submittedName>
        <fullName evidence="1">Uncharacterized protein</fullName>
    </submittedName>
</protein>
<dbReference type="EMBL" id="NTZF01000004">
    <property type="protein sequence ID" value="PES98035.1"/>
    <property type="molecule type" value="Genomic_DNA"/>
</dbReference>
<reference evidence="1 2" key="1">
    <citation type="submission" date="2017-09" db="EMBL/GenBank/DDBJ databases">
        <title>Large-scale bioinformatics analysis of Bacillus genomes uncovers conserved roles of natural products in bacterial physiology.</title>
        <authorList>
            <consortium name="Agbiome Team Llc"/>
            <person name="Bleich R.M."/>
            <person name="Grubbs K.J."/>
            <person name="Santa Maria K.C."/>
            <person name="Allen S.E."/>
            <person name="Farag S."/>
            <person name="Shank E.A."/>
            <person name="Bowers A."/>
        </authorList>
    </citation>
    <scope>NUCLEOTIDE SEQUENCE [LARGE SCALE GENOMIC DNA]</scope>
    <source>
        <strain evidence="1 2">AFS002368</strain>
    </source>
</reference>
<accession>A0A2A8LU69</accession>
<evidence type="ECO:0000313" key="2">
    <source>
        <dbReference type="Proteomes" id="UP000220900"/>
    </source>
</evidence>
<dbReference type="Proteomes" id="UP000220900">
    <property type="component" value="Unassembled WGS sequence"/>
</dbReference>
<evidence type="ECO:0000313" key="1">
    <source>
        <dbReference type="EMBL" id="PES98035.1"/>
    </source>
</evidence>
<organism evidence="1 2">
    <name type="scientific">Bacillus cereus</name>
    <dbReference type="NCBI Taxonomy" id="1396"/>
    <lineage>
        <taxon>Bacteria</taxon>
        <taxon>Bacillati</taxon>
        <taxon>Bacillota</taxon>
        <taxon>Bacilli</taxon>
        <taxon>Bacillales</taxon>
        <taxon>Bacillaceae</taxon>
        <taxon>Bacillus</taxon>
        <taxon>Bacillus cereus group</taxon>
    </lineage>
</organism>
<dbReference type="AlphaFoldDB" id="A0A2A8LU69"/>
<name>A0A2A8LU69_BACCE</name>
<proteinExistence type="predicted"/>
<sequence>MRTLTKQESQVRELVSLLTNLKAVQTELPNKNEHLDNAIKSATVLIHGEVVPLKYECSDSVILDCIADLLPNEEETDYMLTHKEDYENKTPEAMNHFNLMRDRIAQAMDDFLVEYEGYCEDILKGKPRIGEFQ</sequence>
<dbReference type="RefSeq" id="WP_098266832.1">
    <property type="nucleotide sequence ID" value="NZ_NTZF01000004.1"/>
</dbReference>